<dbReference type="PANTHER" id="PTHR43861">
    <property type="entry name" value="TRANS-ACONITATE 2-METHYLTRANSFERASE-RELATED"/>
    <property type="match status" value="1"/>
</dbReference>
<sequence length="246" mass="27809">MTAWYNADLAYIHDVGFRDYALKSAPGVLEILTARQIPTGLIVDLGCGSGLLTELLERDGYRVLGIDISPAMISIAQERVPTAEFRIESLFTAEIPACAAVVSIGECLNYVFDDNCDLVLNDLFQRIYRALIPGGIFIFDIVTPGQVPAGEVVKNFTEGQDWIVLVEKQEDLTRQILTRRIITFRQIGELYRRSEEVHLQRLFDVESIAKKLEQIGFRVEILDRYGQFRLPPARVAFIVQKPYAKI</sequence>
<keyword evidence="2" id="KW-0489">Methyltransferase</keyword>
<dbReference type="OrthoDB" id="9804312at2"/>
<dbReference type="CDD" id="cd02440">
    <property type="entry name" value="AdoMet_MTases"/>
    <property type="match status" value="1"/>
</dbReference>
<organism evidence="2 3">
    <name type="scientific">Chamaesiphon polymorphus CCALA 037</name>
    <dbReference type="NCBI Taxonomy" id="2107692"/>
    <lineage>
        <taxon>Bacteria</taxon>
        <taxon>Bacillati</taxon>
        <taxon>Cyanobacteriota</taxon>
        <taxon>Cyanophyceae</taxon>
        <taxon>Gomontiellales</taxon>
        <taxon>Chamaesiphonaceae</taxon>
        <taxon>Chamaesiphon</taxon>
    </lineage>
</organism>
<dbReference type="EMBL" id="PVWO01000280">
    <property type="protein sequence ID" value="PSB54195.1"/>
    <property type="molecule type" value="Genomic_DNA"/>
</dbReference>
<name>A0A2T1GAD2_9CYAN</name>
<accession>A0A2T1GAD2</accession>
<keyword evidence="2" id="KW-0808">Transferase</keyword>
<reference evidence="2 3" key="1">
    <citation type="submission" date="2018-03" db="EMBL/GenBank/DDBJ databases">
        <title>The ancient ancestry and fast evolution of plastids.</title>
        <authorList>
            <person name="Moore K.R."/>
            <person name="Magnabosco C."/>
            <person name="Momper L."/>
            <person name="Gold D.A."/>
            <person name="Bosak T."/>
            <person name="Fournier G.P."/>
        </authorList>
    </citation>
    <scope>NUCLEOTIDE SEQUENCE [LARGE SCALE GENOMIC DNA]</scope>
    <source>
        <strain evidence="2 3">CCALA 037</strain>
    </source>
</reference>
<dbReference type="Pfam" id="PF08241">
    <property type="entry name" value="Methyltransf_11"/>
    <property type="match status" value="1"/>
</dbReference>
<comment type="caution">
    <text evidence="2">The sequence shown here is derived from an EMBL/GenBank/DDBJ whole genome shotgun (WGS) entry which is preliminary data.</text>
</comment>
<dbReference type="GO" id="GO:0008757">
    <property type="term" value="F:S-adenosylmethionine-dependent methyltransferase activity"/>
    <property type="evidence" value="ECO:0007669"/>
    <property type="project" value="InterPro"/>
</dbReference>
<evidence type="ECO:0000313" key="2">
    <source>
        <dbReference type="EMBL" id="PSB54195.1"/>
    </source>
</evidence>
<protein>
    <submittedName>
        <fullName evidence="2">Class I SAM-dependent methyltransferase</fullName>
    </submittedName>
</protein>
<dbReference type="Proteomes" id="UP000238937">
    <property type="component" value="Unassembled WGS sequence"/>
</dbReference>
<dbReference type="Gene3D" id="3.40.50.150">
    <property type="entry name" value="Vaccinia Virus protein VP39"/>
    <property type="match status" value="1"/>
</dbReference>
<evidence type="ECO:0000259" key="1">
    <source>
        <dbReference type="Pfam" id="PF08241"/>
    </source>
</evidence>
<dbReference type="InterPro" id="IPR029063">
    <property type="entry name" value="SAM-dependent_MTases_sf"/>
</dbReference>
<dbReference type="RefSeq" id="WP_106308304.1">
    <property type="nucleotide sequence ID" value="NZ_PVWO01000280.1"/>
</dbReference>
<dbReference type="SUPFAM" id="SSF53335">
    <property type="entry name" value="S-adenosyl-L-methionine-dependent methyltransferases"/>
    <property type="match status" value="1"/>
</dbReference>
<keyword evidence="3" id="KW-1185">Reference proteome</keyword>
<dbReference type="InterPro" id="IPR013216">
    <property type="entry name" value="Methyltransf_11"/>
</dbReference>
<dbReference type="AlphaFoldDB" id="A0A2T1GAD2"/>
<proteinExistence type="predicted"/>
<dbReference type="Gene3D" id="2.20.25.110">
    <property type="entry name" value="S-adenosyl-L-methionine-dependent methyltransferases"/>
    <property type="match status" value="1"/>
</dbReference>
<evidence type="ECO:0000313" key="3">
    <source>
        <dbReference type="Proteomes" id="UP000238937"/>
    </source>
</evidence>
<gene>
    <name evidence="2" type="ORF">C7B77_18925</name>
</gene>
<feature type="domain" description="Methyltransferase type 11" evidence="1">
    <location>
        <begin position="43"/>
        <end position="139"/>
    </location>
</feature>
<dbReference type="GO" id="GO:0032259">
    <property type="term" value="P:methylation"/>
    <property type="evidence" value="ECO:0007669"/>
    <property type="project" value="UniProtKB-KW"/>
</dbReference>